<protein>
    <submittedName>
        <fullName evidence="1">RCG63385</fullName>
    </submittedName>
</protein>
<accession>A6IJI4</accession>
<organism evidence="1 2">
    <name type="scientific">Rattus norvegicus</name>
    <name type="common">Rat</name>
    <dbReference type="NCBI Taxonomy" id="10116"/>
    <lineage>
        <taxon>Eukaryota</taxon>
        <taxon>Metazoa</taxon>
        <taxon>Chordata</taxon>
        <taxon>Craniata</taxon>
        <taxon>Vertebrata</taxon>
        <taxon>Euteleostomi</taxon>
        <taxon>Mammalia</taxon>
        <taxon>Eutheria</taxon>
        <taxon>Euarchontoglires</taxon>
        <taxon>Glires</taxon>
        <taxon>Rodentia</taxon>
        <taxon>Myomorpha</taxon>
        <taxon>Muroidea</taxon>
        <taxon>Muridae</taxon>
        <taxon>Murinae</taxon>
        <taxon>Rattus</taxon>
    </lineage>
</organism>
<dbReference type="AlphaFoldDB" id="A6IJI4"/>
<proteinExistence type="predicted"/>
<evidence type="ECO:0000313" key="2">
    <source>
        <dbReference type="Proteomes" id="UP000234681"/>
    </source>
</evidence>
<name>A6IJI4_RAT</name>
<reference evidence="2" key="1">
    <citation type="submission" date="2005-09" db="EMBL/GenBank/DDBJ databases">
        <authorList>
            <person name="Mural R.J."/>
            <person name="Li P.W."/>
            <person name="Adams M.D."/>
            <person name="Amanatides P.G."/>
            <person name="Baden-Tillson H."/>
            <person name="Barnstead M."/>
            <person name="Chin S.H."/>
            <person name="Dew I."/>
            <person name="Evans C.A."/>
            <person name="Ferriera S."/>
            <person name="Flanigan M."/>
            <person name="Fosler C."/>
            <person name="Glodek A."/>
            <person name="Gu Z."/>
            <person name="Holt R.A."/>
            <person name="Jennings D."/>
            <person name="Kraft C.L."/>
            <person name="Lu F."/>
            <person name="Nguyen T."/>
            <person name="Nusskern D.R."/>
            <person name="Pfannkoch C.M."/>
            <person name="Sitter C."/>
            <person name="Sutton G.G."/>
            <person name="Venter J.C."/>
            <person name="Wang Z."/>
            <person name="Woodage T."/>
            <person name="Zheng X.H."/>
            <person name="Zhong F."/>
        </authorList>
    </citation>
    <scope>NUCLEOTIDE SEQUENCE [LARGE SCALE GENOMIC DNA]</scope>
    <source>
        <strain>BN</strain>
        <strain evidence="2">Sprague-Dawley</strain>
    </source>
</reference>
<evidence type="ECO:0000313" key="1">
    <source>
        <dbReference type="EMBL" id="EDL99897.1"/>
    </source>
</evidence>
<gene>
    <name evidence="1" type="ORF">rCG_63385</name>
</gene>
<dbReference type="Proteomes" id="UP000234681">
    <property type="component" value="Chromosome 14"/>
</dbReference>
<dbReference type="EMBL" id="CH473963">
    <property type="protein sequence ID" value="EDL99897.1"/>
    <property type="molecule type" value="Genomic_DNA"/>
</dbReference>
<sequence length="44" mass="5040">MQPGRESREMQVLLTCLLERASLCRLLHRRIFTNGNPSLPFAPS</sequence>